<proteinExistence type="predicted"/>
<organism evidence="1 2">
    <name type="scientific">Arachis hypogaea</name>
    <name type="common">Peanut</name>
    <dbReference type="NCBI Taxonomy" id="3818"/>
    <lineage>
        <taxon>Eukaryota</taxon>
        <taxon>Viridiplantae</taxon>
        <taxon>Streptophyta</taxon>
        <taxon>Embryophyta</taxon>
        <taxon>Tracheophyta</taxon>
        <taxon>Spermatophyta</taxon>
        <taxon>Magnoliopsida</taxon>
        <taxon>eudicotyledons</taxon>
        <taxon>Gunneridae</taxon>
        <taxon>Pentapetalae</taxon>
        <taxon>rosids</taxon>
        <taxon>fabids</taxon>
        <taxon>Fabales</taxon>
        <taxon>Fabaceae</taxon>
        <taxon>Papilionoideae</taxon>
        <taxon>50 kb inversion clade</taxon>
        <taxon>dalbergioids sensu lato</taxon>
        <taxon>Dalbergieae</taxon>
        <taxon>Pterocarpus clade</taxon>
        <taxon>Arachis</taxon>
    </lineage>
</organism>
<reference evidence="1 2" key="1">
    <citation type="submission" date="2019-01" db="EMBL/GenBank/DDBJ databases">
        <title>Sequencing of cultivated peanut Arachis hypogaea provides insights into genome evolution and oil improvement.</title>
        <authorList>
            <person name="Chen X."/>
        </authorList>
    </citation>
    <scope>NUCLEOTIDE SEQUENCE [LARGE SCALE GENOMIC DNA]</scope>
    <source>
        <strain evidence="2">cv. Fuhuasheng</strain>
        <tissue evidence="1">Leaves</tissue>
    </source>
</reference>
<dbReference type="AlphaFoldDB" id="A0A445EW42"/>
<dbReference type="Proteomes" id="UP000289738">
    <property type="component" value="Chromosome A01"/>
</dbReference>
<gene>
    <name evidence="1" type="ORF">Ahy_A01g004442</name>
</gene>
<accession>A0A445EW42</accession>
<dbReference type="EMBL" id="SDMP01000001">
    <property type="protein sequence ID" value="RYR79633.1"/>
    <property type="molecule type" value="Genomic_DNA"/>
</dbReference>
<protein>
    <submittedName>
        <fullName evidence="1">Uncharacterized protein</fullName>
    </submittedName>
</protein>
<evidence type="ECO:0000313" key="2">
    <source>
        <dbReference type="Proteomes" id="UP000289738"/>
    </source>
</evidence>
<sequence length="69" mass="8348">MRNYITREVRNISEQDDAKEFGKYLLRIKEKNKNFFFELNLEVQSSFRFFCGCESPRSVDTSRMRANEK</sequence>
<comment type="caution">
    <text evidence="1">The sequence shown here is derived from an EMBL/GenBank/DDBJ whole genome shotgun (WGS) entry which is preliminary data.</text>
</comment>
<keyword evidence="2" id="KW-1185">Reference proteome</keyword>
<name>A0A445EW42_ARAHY</name>
<evidence type="ECO:0000313" key="1">
    <source>
        <dbReference type="EMBL" id="RYR79633.1"/>
    </source>
</evidence>